<dbReference type="InterPro" id="IPR007049">
    <property type="entry name" value="Carb-sel_porin_OprB"/>
</dbReference>
<comment type="similarity">
    <text evidence="2 8">Belongs to the OprB family.</text>
</comment>
<accession>F8L716</accession>
<dbReference type="GO" id="GO:0008643">
    <property type="term" value="P:carbohydrate transport"/>
    <property type="evidence" value="ECO:0007669"/>
    <property type="project" value="InterPro"/>
</dbReference>
<keyword evidence="3 8" id="KW-0813">Transport</keyword>
<dbReference type="STRING" id="331113.SNE_A06540"/>
<reference evidence="9 10" key="2">
    <citation type="journal article" date="2011" name="Mol. Biol. Evol.">
        <title>Unity in variety--the pan-genome of the Chlamydiae.</title>
        <authorList>
            <person name="Collingro A."/>
            <person name="Tischler P."/>
            <person name="Weinmaier T."/>
            <person name="Penz T."/>
            <person name="Heinz E."/>
            <person name="Brunham R.C."/>
            <person name="Read T.D."/>
            <person name="Bavoil P.M."/>
            <person name="Sachse K."/>
            <person name="Kahane S."/>
            <person name="Friedman M.G."/>
            <person name="Rattei T."/>
            <person name="Myers G.S."/>
            <person name="Horn M."/>
        </authorList>
    </citation>
    <scope>NUCLEOTIDE SEQUENCE [LARGE SCALE GENOMIC DNA]</scope>
    <source>
        <strain evidence="10">ATCC VR-1471 / Z</strain>
    </source>
</reference>
<keyword evidence="5 8" id="KW-0406">Ion transport</keyword>
<sequence length="443" mass="50004">MRKFLAFLCLTSSLLAADYRFSGTADERHDEMVEHYSEMKKQPGIWERKYMTGDWGGGRSKLARDGVTIGSSYVADILGNPVGGNAHGIAFAGSFGLDINIDFGVFSTLKGLELYTSVVARTGTNLSAKKIGNQFTVAQVYGGQNIRYNELYLRLTLLSGYILMKAGRLDGGNDFLQSELYYKYVNNGFDGNPVSIFLNTPSFTAYPNATWGFFLQFFTYKRLLAKFAIYVAEPDVSQNRYHGFNWTFNGSDGVLLMTEWSYRVNRLKGDTGYPGNYRVGFYYVTDQKGPKFKGGNYHGDWGYYFLLDQMVYRHGETDRGLTPFVALLFAPKDRNIQPFYMTAGLVYKGLFAKRPQDYTNIGVIYGKYSSDMRAAQELAKQTKMVGPFGNRPQNFEAVIELNHWFQVNQWFQIVPDIQYIINPKGFGNIPDALVVGAQVGVVF</sequence>
<dbReference type="GO" id="GO:0006811">
    <property type="term" value="P:monoatomic ion transport"/>
    <property type="evidence" value="ECO:0007669"/>
    <property type="project" value="UniProtKB-KW"/>
</dbReference>
<evidence type="ECO:0000256" key="4">
    <source>
        <dbReference type="ARBA" id="ARBA00022970"/>
    </source>
</evidence>
<keyword evidence="6 8" id="KW-0626">Porin</keyword>
<keyword evidence="8" id="KW-0732">Signal</keyword>
<dbReference type="AlphaFoldDB" id="F8L716"/>
<dbReference type="GO" id="GO:0006865">
    <property type="term" value="P:amino acid transport"/>
    <property type="evidence" value="ECO:0007669"/>
    <property type="project" value="UniProtKB-KW"/>
</dbReference>
<reference key="1">
    <citation type="journal article" date="2011" name="Mol. Biol. Evol.">
        <title>Unity in variety -- the pan-genome of the Chlamydiae.</title>
        <authorList>
            <person name="Collingro A."/>
            <person name="Tischler P."/>
            <person name="Weinmaier T."/>
            <person name="Penz T."/>
            <person name="Heinz E."/>
            <person name="Brunham R.C."/>
            <person name="Read T.D."/>
            <person name="Bavoil P.M."/>
            <person name="Sachse K."/>
            <person name="Kahane S."/>
            <person name="Friedman M.G."/>
            <person name="Rattei T."/>
            <person name="Myers G.S.A."/>
            <person name="Horn M."/>
        </authorList>
    </citation>
    <scope>NUCLEOTIDE SEQUENCE</scope>
    <source>
        <strain>Z</strain>
    </source>
</reference>
<comment type="subcellular location">
    <subcellularLocation>
        <location evidence="1 8">Cell outer membrane</location>
        <topology evidence="1 8">Multi-pass membrane protein</topology>
    </subcellularLocation>
</comment>
<feature type="chain" id="PRO_5007230976" description="Porin" evidence="8">
    <location>
        <begin position="17"/>
        <end position="443"/>
    </location>
</feature>
<dbReference type="eggNOG" id="COG3659">
    <property type="taxonomic scope" value="Bacteria"/>
</dbReference>
<dbReference type="PANTHER" id="PTHR37944">
    <property type="entry name" value="PORIN B"/>
    <property type="match status" value="1"/>
</dbReference>
<proteinExistence type="inferred from homology"/>
<evidence type="ECO:0000313" key="10">
    <source>
        <dbReference type="Proteomes" id="UP000000496"/>
    </source>
</evidence>
<dbReference type="KEGG" id="sng:SNE_A06540"/>
<keyword evidence="8" id="KW-1134">Transmembrane beta strand</keyword>
<dbReference type="EMBL" id="FR872582">
    <property type="protein sequence ID" value="CCB88531.1"/>
    <property type="molecule type" value="Genomic_DNA"/>
</dbReference>
<name>F8L716_SIMNZ</name>
<gene>
    <name evidence="9" type="ordered locus">SNE_A06540</name>
</gene>
<dbReference type="RefSeq" id="WP_013942998.1">
    <property type="nucleotide sequence ID" value="NC_015713.1"/>
</dbReference>
<evidence type="ECO:0000256" key="8">
    <source>
        <dbReference type="RuleBase" id="RU363072"/>
    </source>
</evidence>
<keyword evidence="8" id="KW-0472">Membrane</keyword>
<evidence type="ECO:0000256" key="2">
    <source>
        <dbReference type="ARBA" id="ARBA00008769"/>
    </source>
</evidence>
<dbReference type="InterPro" id="IPR038673">
    <property type="entry name" value="OprB_sf"/>
</dbReference>
<protein>
    <recommendedName>
        <fullName evidence="8">Porin</fullName>
    </recommendedName>
</protein>
<dbReference type="PANTHER" id="PTHR37944:SF1">
    <property type="entry name" value="PORIN B"/>
    <property type="match status" value="1"/>
</dbReference>
<comment type="function">
    <text evidence="7 8">Facilitates L-arginine uptake, as part of the AaxABC system. The arginine uptake by the bacterium in the macrophage may be a virulence factor against the host innate immune response.</text>
</comment>
<evidence type="ECO:0000256" key="1">
    <source>
        <dbReference type="ARBA" id="ARBA00004571"/>
    </source>
</evidence>
<evidence type="ECO:0000313" key="9">
    <source>
        <dbReference type="EMBL" id="CCB88531.1"/>
    </source>
</evidence>
<evidence type="ECO:0000256" key="3">
    <source>
        <dbReference type="ARBA" id="ARBA00022448"/>
    </source>
</evidence>
<dbReference type="OrthoDB" id="177316at2"/>
<dbReference type="Proteomes" id="UP000000496">
    <property type="component" value="Chromosome gsn.131"/>
</dbReference>
<dbReference type="HOGENOM" id="CLU_029684_1_0_0"/>
<dbReference type="Gene3D" id="2.40.160.180">
    <property type="entry name" value="Carbohydrate-selective porin OprB"/>
    <property type="match status" value="1"/>
</dbReference>
<evidence type="ECO:0000256" key="7">
    <source>
        <dbReference type="ARBA" id="ARBA00024946"/>
    </source>
</evidence>
<keyword evidence="8" id="KW-0998">Cell outer membrane</keyword>
<keyword evidence="8" id="KW-0843">Virulence</keyword>
<dbReference type="GO" id="GO:0009279">
    <property type="term" value="C:cell outer membrane"/>
    <property type="evidence" value="ECO:0007669"/>
    <property type="project" value="UniProtKB-SubCell"/>
</dbReference>
<dbReference type="InterPro" id="IPR052932">
    <property type="entry name" value="OprB_Porin"/>
</dbReference>
<keyword evidence="8" id="KW-0812">Transmembrane</keyword>
<dbReference type="GO" id="GO:0015288">
    <property type="term" value="F:porin activity"/>
    <property type="evidence" value="ECO:0007669"/>
    <property type="project" value="UniProtKB-KW"/>
</dbReference>
<keyword evidence="10" id="KW-1185">Reference proteome</keyword>
<organism evidence="9 10">
    <name type="scientific">Simkania negevensis (strain ATCC VR-1471 / DSM 27360 / Z)</name>
    <dbReference type="NCBI Taxonomy" id="331113"/>
    <lineage>
        <taxon>Bacteria</taxon>
        <taxon>Pseudomonadati</taxon>
        <taxon>Chlamydiota</taxon>
        <taxon>Chlamydiia</taxon>
        <taxon>Parachlamydiales</taxon>
        <taxon>Simkaniaceae</taxon>
        <taxon>Simkania</taxon>
    </lineage>
</organism>
<evidence type="ECO:0000256" key="5">
    <source>
        <dbReference type="ARBA" id="ARBA00023065"/>
    </source>
</evidence>
<dbReference type="Pfam" id="PF04966">
    <property type="entry name" value="OprB"/>
    <property type="match status" value="1"/>
</dbReference>
<dbReference type="GO" id="GO:0046930">
    <property type="term" value="C:pore complex"/>
    <property type="evidence" value="ECO:0007669"/>
    <property type="project" value="UniProtKB-KW"/>
</dbReference>
<feature type="signal peptide" evidence="8">
    <location>
        <begin position="1"/>
        <end position="16"/>
    </location>
</feature>
<evidence type="ECO:0000256" key="6">
    <source>
        <dbReference type="ARBA" id="ARBA00023114"/>
    </source>
</evidence>
<keyword evidence="4 8" id="KW-0029">Amino-acid transport</keyword>